<organism evidence="1 2">
    <name type="scientific">Streptomyces nanshensis</name>
    <dbReference type="NCBI Taxonomy" id="518642"/>
    <lineage>
        <taxon>Bacteria</taxon>
        <taxon>Bacillati</taxon>
        <taxon>Actinomycetota</taxon>
        <taxon>Actinomycetes</taxon>
        <taxon>Kitasatosporales</taxon>
        <taxon>Streptomycetaceae</taxon>
        <taxon>Streptomyces</taxon>
    </lineage>
</organism>
<dbReference type="Proteomes" id="UP000175971">
    <property type="component" value="Unassembled WGS sequence"/>
</dbReference>
<dbReference type="RefSeq" id="WP_070201633.1">
    <property type="nucleotide sequence ID" value="NZ_LJGZ01000083.1"/>
</dbReference>
<evidence type="ECO:0000313" key="1">
    <source>
        <dbReference type="EMBL" id="OEV19448.1"/>
    </source>
</evidence>
<proteinExistence type="predicted"/>
<sequence>MTHDDPQRAQAARARRARLQAAEDERDRIIALLVHGGQTRQAAITAVDRMIIAMRDADAVRLENAAITYGGDHGVKYALDGADWLRAHRHAAPVSEGAPGRDPRHNMRFLLAQHPGSMREPVLCRVTRTMAGTVHWRAGIDADGTGGSPQHASAAAFSDRVMYWIDDSRESADER</sequence>
<accession>A0A1E7LTI4</accession>
<dbReference type="PATRIC" id="fig|518642.7.peg.4688"/>
<keyword evidence="2" id="KW-1185">Reference proteome</keyword>
<dbReference type="EMBL" id="LJGZ01000083">
    <property type="protein sequence ID" value="OEV19448.1"/>
    <property type="molecule type" value="Genomic_DNA"/>
</dbReference>
<name>A0A1E7LTI4_9ACTN</name>
<reference evidence="1 2" key="1">
    <citation type="journal article" date="2016" name="Front. Microbiol.">
        <title>Comparative Genomics Analysis of Streptomyces Species Reveals Their Adaptation to the Marine Environment and Their Diversity at the Genomic Level.</title>
        <authorList>
            <person name="Tian X."/>
            <person name="Zhang Z."/>
            <person name="Yang T."/>
            <person name="Chen M."/>
            <person name="Li J."/>
            <person name="Chen F."/>
            <person name="Yang J."/>
            <person name="Li W."/>
            <person name="Zhang B."/>
            <person name="Zhang Z."/>
            <person name="Wu J."/>
            <person name="Zhang C."/>
            <person name="Long L."/>
            <person name="Xiao J."/>
        </authorList>
    </citation>
    <scope>NUCLEOTIDE SEQUENCE [LARGE SCALE GENOMIC DNA]</scope>
    <source>
        <strain evidence="1 2">SCSIO M10372</strain>
    </source>
</reference>
<comment type="caution">
    <text evidence="1">The sequence shown here is derived from an EMBL/GenBank/DDBJ whole genome shotgun (WGS) entry which is preliminary data.</text>
</comment>
<evidence type="ECO:0000313" key="2">
    <source>
        <dbReference type="Proteomes" id="UP000175971"/>
    </source>
</evidence>
<gene>
    <name evidence="1" type="ORF">AN221_16665</name>
</gene>
<protein>
    <submittedName>
        <fullName evidence="1">Uncharacterized protein</fullName>
    </submittedName>
</protein>
<dbReference type="AlphaFoldDB" id="A0A1E7LTI4"/>